<dbReference type="Gene3D" id="3.30.460.20">
    <property type="entry name" value="CorA soluble domain-like"/>
    <property type="match status" value="1"/>
</dbReference>
<dbReference type="Gene3D" id="1.20.58.340">
    <property type="entry name" value="Magnesium transport protein CorA, transmembrane region"/>
    <property type="match status" value="2"/>
</dbReference>
<dbReference type="GO" id="GO:0005886">
    <property type="term" value="C:plasma membrane"/>
    <property type="evidence" value="ECO:0007669"/>
    <property type="project" value="UniProtKB-SubCell"/>
</dbReference>
<reference evidence="9 10" key="1">
    <citation type="submission" date="2019-11" db="EMBL/GenBank/DDBJ databases">
        <authorList>
            <person name="Im W.T."/>
        </authorList>
    </citation>
    <scope>NUCLEOTIDE SEQUENCE [LARGE SCALE GENOMIC DNA]</scope>
    <source>
        <strain evidence="9 10">SB-02</strain>
    </source>
</reference>
<protein>
    <recommendedName>
        <fullName evidence="8">Magnesium transport protein CorA</fullName>
    </recommendedName>
</protein>
<keyword evidence="5 8" id="KW-0812">Transmembrane</keyword>
<organism evidence="9 10">
    <name type="scientific">Phnomibacter ginsenosidimutans</name>
    <dbReference type="NCBI Taxonomy" id="2676868"/>
    <lineage>
        <taxon>Bacteria</taxon>
        <taxon>Pseudomonadati</taxon>
        <taxon>Bacteroidota</taxon>
        <taxon>Chitinophagia</taxon>
        <taxon>Chitinophagales</taxon>
        <taxon>Chitinophagaceae</taxon>
        <taxon>Phnomibacter</taxon>
    </lineage>
</organism>
<dbReference type="GO" id="GO:0015087">
    <property type="term" value="F:cobalt ion transmembrane transporter activity"/>
    <property type="evidence" value="ECO:0007669"/>
    <property type="project" value="UniProtKB-UniRule"/>
</dbReference>
<dbReference type="PANTHER" id="PTHR46494:SF1">
    <property type="entry name" value="CORA FAMILY METAL ION TRANSPORTER (EUROFUNG)"/>
    <property type="match status" value="1"/>
</dbReference>
<proteinExistence type="inferred from homology"/>
<feature type="transmembrane region" description="Helical" evidence="8">
    <location>
        <begin position="342"/>
        <end position="363"/>
    </location>
</feature>
<dbReference type="SUPFAM" id="SSF143865">
    <property type="entry name" value="CorA soluble domain-like"/>
    <property type="match status" value="1"/>
</dbReference>
<feature type="transmembrane region" description="Helical" evidence="8">
    <location>
        <begin position="311"/>
        <end position="330"/>
    </location>
</feature>
<accession>A0A6I6GAZ5</accession>
<keyword evidence="7 8" id="KW-0472">Membrane</keyword>
<keyword evidence="4 8" id="KW-1003">Cell membrane</keyword>
<dbReference type="InterPro" id="IPR045863">
    <property type="entry name" value="CorA_TM1_TM2"/>
</dbReference>
<dbReference type="InterPro" id="IPR002523">
    <property type="entry name" value="MgTranspt_CorA/ZnTranspt_ZntB"/>
</dbReference>
<dbReference type="KEGG" id="fls:GLV81_18570"/>
<name>A0A6I6GAZ5_9BACT</name>
<evidence type="ECO:0000313" key="9">
    <source>
        <dbReference type="EMBL" id="QGW29857.1"/>
    </source>
</evidence>
<gene>
    <name evidence="8 9" type="primary">corA</name>
    <name evidence="9" type="ORF">GLV81_18570</name>
</gene>
<evidence type="ECO:0000256" key="1">
    <source>
        <dbReference type="ARBA" id="ARBA00004651"/>
    </source>
</evidence>
<comment type="subcellular location">
    <subcellularLocation>
        <location evidence="1">Cell membrane</location>
        <topology evidence="1">Multi-pass membrane protein</topology>
    </subcellularLocation>
    <subcellularLocation>
        <location evidence="8">Membrane</location>
        <topology evidence="8">Multi-pass membrane protein</topology>
    </subcellularLocation>
</comment>
<dbReference type="FunFam" id="1.20.58.340:FF:000012">
    <property type="entry name" value="Magnesium transport protein CorA"/>
    <property type="match status" value="1"/>
</dbReference>
<evidence type="ECO:0000256" key="7">
    <source>
        <dbReference type="ARBA" id="ARBA00023136"/>
    </source>
</evidence>
<evidence type="ECO:0000256" key="4">
    <source>
        <dbReference type="ARBA" id="ARBA00022475"/>
    </source>
</evidence>
<dbReference type="InterPro" id="IPR045861">
    <property type="entry name" value="CorA_cytoplasmic_dom"/>
</dbReference>
<dbReference type="GO" id="GO:0050897">
    <property type="term" value="F:cobalt ion binding"/>
    <property type="evidence" value="ECO:0007669"/>
    <property type="project" value="TreeGrafter"/>
</dbReference>
<dbReference type="InterPro" id="IPR004488">
    <property type="entry name" value="Mg/Co-transport_prot_CorA"/>
</dbReference>
<evidence type="ECO:0000256" key="2">
    <source>
        <dbReference type="ARBA" id="ARBA00009765"/>
    </source>
</evidence>
<evidence type="ECO:0000256" key="6">
    <source>
        <dbReference type="ARBA" id="ARBA00022989"/>
    </source>
</evidence>
<comment type="similarity">
    <text evidence="2 8">Belongs to the CorA metal ion transporter (MIT) (TC 1.A.35) family.</text>
</comment>
<keyword evidence="6 8" id="KW-1133">Transmembrane helix</keyword>
<keyword evidence="3 8" id="KW-0813">Transport</keyword>
<evidence type="ECO:0000256" key="8">
    <source>
        <dbReference type="RuleBase" id="RU362010"/>
    </source>
</evidence>
<comment type="function">
    <text evidence="8">Mediates influx of magnesium ions.</text>
</comment>
<dbReference type="GO" id="GO:0000287">
    <property type="term" value="F:magnesium ion binding"/>
    <property type="evidence" value="ECO:0007669"/>
    <property type="project" value="TreeGrafter"/>
</dbReference>
<evidence type="ECO:0000256" key="5">
    <source>
        <dbReference type="ARBA" id="ARBA00022692"/>
    </source>
</evidence>
<evidence type="ECO:0000256" key="3">
    <source>
        <dbReference type="ARBA" id="ARBA00022448"/>
    </source>
</evidence>
<dbReference type="EMBL" id="CP046566">
    <property type="protein sequence ID" value="QGW29857.1"/>
    <property type="molecule type" value="Genomic_DNA"/>
</dbReference>
<dbReference type="GO" id="GO:0015095">
    <property type="term" value="F:magnesium ion transmembrane transporter activity"/>
    <property type="evidence" value="ECO:0007669"/>
    <property type="project" value="UniProtKB-UniRule"/>
</dbReference>
<sequence length="379" mass="44216">MASAFRKNLSQLTYRNLLRNLAKQKTRAVIKPYEQPAKKTYLTAHISVFDYDTNNIKHHKPTSIQECFDFKHSSTITWINMDGLDKEQMEEICNHYNIHWLIQEDVMSRGQRPKVDEIEGVVYCLLNMLFINTSTGVIEEEQISIVMGNNFVLSFQEDAEKDVFDPIRKRLHIQNSRERERGTDYLFYSLIDLITDSYLGVIENLGTQIETIEEQILQRTSKHTFERISQLRKDIILLKRNIAPAKDVAASLNRTESELIQERTTKYFKDVYDHVVQANDLIDNYRDLIIGLQDMYVNNINLRMNEVMKTLAIITAIMAPATVIGGVFGMNFDIIPYAHHAYGFYGTIAVMIIIPILMIIWFYRRGWFQNEARPGRKED</sequence>
<dbReference type="SUPFAM" id="SSF144083">
    <property type="entry name" value="Magnesium transport protein CorA, transmembrane region"/>
    <property type="match status" value="1"/>
</dbReference>
<dbReference type="AlphaFoldDB" id="A0A6I6GAZ5"/>
<dbReference type="CDD" id="cd12828">
    <property type="entry name" value="TmCorA-like_1"/>
    <property type="match status" value="1"/>
</dbReference>
<evidence type="ECO:0000313" key="10">
    <source>
        <dbReference type="Proteomes" id="UP000426027"/>
    </source>
</evidence>
<dbReference type="PANTHER" id="PTHR46494">
    <property type="entry name" value="CORA FAMILY METAL ION TRANSPORTER (EUROFUNG)"/>
    <property type="match status" value="1"/>
</dbReference>
<dbReference type="Pfam" id="PF01544">
    <property type="entry name" value="CorA"/>
    <property type="match status" value="1"/>
</dbReference>
<keyword evidence="8" id="KW-0460">Magnesium</keyword>
<keyword evidence="10" id="KW-1185">Reference proteome</keyword>
<dbReference type="NCBIfam" id="TIGR00383">
    <property type="entry name" value="corA"/>
    <property type="match status" value="1"/>
</dbReference>
<dbReference type="Proteomes" id="UP000426027">
    <property type="component" value="Chromosome"/>
</dbReference>
<keyword evidence="8" id="KW-0406">Ion transport</keyword>